<reference evidence="10" key="1">
    <citation type="submission" date="2023-02" db="EMBL/GenBank/DDBJ databases">
        <title>Actinokineospora globicatena NBRC 15670.</title>
        <authorList>
            <person name="Ichikawa N."/>
            <person name="Sato H."/>
            <person name="Tonouchi N."/>
        </authorList>
    </citation>
    <scope>NUCLEOTIDE SEQUENCE</scope>
    <source>
        <strain evidence="10">NBRC 15670</strain>
    </source>
</reference>
<dbReference type="InterPro" id="IPR003660">
    <property type="entry name" value="HAMP_dom"/>
</dbReference>
<dbReference type="InterPro" id="IPR004090">
    <property type="entry name" value="Chemotax_Me-accpt_rcpt"/>
</dbReference>
<keyword evidence="7" id="KW-0472">Membrane</keyword>
<name>A0A9W6V8L3_9PSEU</name>
<evidence type="ECO:0000256" key="3">
    <source>
        <dbReference type="ARBA" id="ARBA00023224"/>
    </source>
</evidence>
<dbReference type="EMBL" id="BSSD01000002">
    <property type="protein sequence ID" value="GLW91084.1"/>
    <property type="molecule type" value="Genomic_DNA"/>
</dbReference>
<keyword evidence="1 7" id="KW-0812">Transmembrane</keyword>
<comment type="similarity">
    <text evidence="4">Belongs to the methyl-accepting chemotaxis (MCP) protein family.</text>
</comment>
<accession>A0A9W6V8L3</accession>
<keyword evidence="3 5" id="KW-0807">Transducer</keyword>
<feature type="transmembrane region" description="Helical" evidence="7">
    <location>
        <begin position="40"/>
        <end position="60"/>
    </location>
</feature>
<gene>
    <name evidence="10" type="ORF">Aglo03_19000</name>
</gene>
<comment type="caution">
    <text evidence="10">The sequence shown here is derived from an EMBL/GenBank/DDBJ whole genome shotgun (WGS) entry which is preliminary data.</text>
</comment>
<dbReference type="InterPro" id="IPR024478">
    <property type="entry name" value="HlyB_4HB_MCP"/>
</dbReference>
<keyword evidence="11" id="KW-1185">Reference proteome</keyword>
<dbReference type="Pfam" id="PF00015">
    <property type="entry name" value="MCPsignal"/>
    <property type="match status" value="1"/>
</dbReference>
<evidence type="ECO:0000256" key="1">
    <source>
        <dbReference type="ARBA" id="ARBA00022692"/>
    </source>
</evidence>
<evidence type="ECO:0000256" key="4">
    <source>
        <dbReference type="ARBA" id="ARBA00029447"/>
    </source>
</evidence>
<dbReference type="Gene3D" id="1.10.287.950">
    <property type="entry name" value="Methyl-accepting chemotaxis protein"/>
    <property type="match status" value="1"/>
</dbReference>
<feature type="domain" description="HAMP" evidence="9">
    <location>
        <begin position="238"/>
        <end position="290"/>
    </location>
</feature>
<dbReference type="PROSITE" id="PS50885">
    <property type="entry name" value="HAMP"/>
    <property type="match status" value="1"/>
</dbReference>
<evidence type="ECO:0000313" key="11">
    <source>
        <dbReference type="Proteomes" id="UP001165042"/>
    </source>
</evidence>
<dbReference type="GO" id="GO:0016020">
    <property type="term" value="C:membrane"/>
    <property type="evidence" value="ECO:0007669"/>
    <property type="project" value="InterPro"/>
</dbReference>
<dbReference type="PRINTS" id="PR00260">
    <property type="entry name" value="CHEMTRNSDUCR"/>
</dbReference>
<dbReference type="GO" id="GO:0004888">
    <property type="term" value="F:transmembrane signaling receptor activity"/>
    <property type="evidence" value="ECO:0007669"/>
    <property type="project" value="InterPro"/>
</dbReference>
<organism evidence="10 11">
    <name type="scientific">Actinokineospora globicatena</name>
    <dbReference type="NCBI Taxonomy" id="103729"/>
    <lineage>
        <taxon>Bacteria</taxon>
        <taxon>Bacillati</taxon>
        <taxon>Actinomycetota</taxon>
        <taxon>Actinomycetes</taxon>
        <taxon>Pseudonocardiales</taxon>
        <taxon>Pseudonocardiaceae</taxon>
        <taxon>Actinokineospora</taxon>
    </lineage>
</organism>
<dbReference type="GO" id="GO:0006935">
    <property type="term" value="P:chemotaxis"/>
    <property type="evidence" value="ECO:0007669"/>
    <property type="project" value="InterPro"/>
</dbReference>
<proteinExistence type="inferred from homology"/>
<evidence type="ECO:0000259" key="9">
    <source>
        <dbReference type="PROSITE" id="PS50885"/>
    </source>
</evidence>
<evidence type="ECO:0000256" key="5">
    <source>
        <dbReference type="PROSITE-ProRule" id="PRU00284"/>
    </source>
</evidence>
<dbReference type="SUPFAM" id="SSF58104">
    <property type="entry name" value="Methyl-accepting chemotaxis protein (MCP) signaling domain"/>
    <property type="match status" value="1"/>
</dbReference>
<dbReference type="PANTHER" id="PTHR32089:SF112">
    <property type="entry name" value="LYSOZYME-LIKE PROTEIN-RELATED"/>
    <property type="match status" value="1"/>
</dbReference>
<evidence type="ECO:0000313" key="10">
    <source>
        <dbReference type="EMBL" id="GLW91084.1"/>
    </source>
</evidence>
<protein>
    <submittedName>
        <fullName evidence="10">Methyl-accepting chemotaxis protein</fullName>
    </submittedName>
</protein>
<evidence type="ECO:0000256" key="2">
    <source>
        <dbReference type="ARBA" id="ARBA00022989"/>
    </source>
</evidence>
<dbReference type="Proteomes" id="UP001165042">
    <property type="component" value="Unassembled WGS sequence"/>
</dbReference>
<dbReference type="GO" id="GO:0007165">
    <property type="term" value="P:signal transduction"/>
    <property type="evidence" value="ECO:0007669"/>
    <property type="project" value="UniProtKB-KW"/>
</dbReference>
<feature type="domain" description="Methyl-accepting transducer" evidence="8">
    <location>
        <begin position="295"/>
        <end position="541"/>
    </location>
</feature>
<dbReference type="PANTHER" id="PTHR32089">
    <property type="entry name" value="METHYL-ACCEPTING CHEMOTAXIS PROTEIN MCPB"/>
    <property type="match status" value="1"/>
</dbReference>
<keyword evidence="2 7" id="KW-1133">Transmembrane helix</keyword>
<sequence length="553" mass="56985">MVPVTGPGREGARVSEQGTGRPKGSPVGRWLANRKVGTKVLGTVGLLAVVAAGVGVLSIVRMGSMDTAAEQLYTNGLLPVEQIYEVRVDMESTRRNVLNHALSTTPATLAKYEQALRDDDAAFTEDLDAYAKYTTDPSLVEQVRAKWAEYQRIRDEEVLPAGRAHDVDAVGFLRDTKLVPAAKAAEDLVAAMVLREAKAAEQRQESVTADYVSSRTTIIVVLVAGILLALAVGYYVVRGIRGSLRKVGTAIAALAAKDLTGHAGIHGRDELAVMGRDFDTAMDTVRETVSELAGTAIALTSASVRLSEVSGGLSVGSGQAAEHAGTAADTAGRVSESVRSMSVSAEEMTSSIAEIASSAGQAADVAQQSLTAATETGAQIAALAEASSEIGEVVKMITSIAEQTNLLALNATIEAARAGDAGKGFAVVASEVKDLAQATAKATEGISQRVEAIQAGTAGAARSVQEIQDVVGQITDHSTTVASAVEQQSATTAEMSRAIAAAATGSGELSATFGAVAEVTTATTESARASQAAADDLSTLATKLDALVRVFHY</sequence>
<dbReference type="Pfam" id="PF12729">
    <property type="entry name" value="4HB_MCP_1"/>
    <property type="match status" value="1"/>
</dbReference>
<dbReference type="InterPro" id="IPR004089">
    <property type="entry name" value="MCPsignal_dom"/>
</dbReference>
<dbReference type="SMART" id="SM00304">
    <property type="entry name" value="HAMP"/>
    <property type="match status" value="1"/>
</dbReference>
<feature type="region of interest" description="Disordered" evidence="6">
    <location>
        <begin position="1"/>
        <end position="28"/>
    </location>
</feature>
<feature type="transmembrane region" description="Helical" evidence="7">
    <location>
        <begin position="218"/>
        <end position="237"/>
    </location>
</feature>
<dbReference type="SMART" id="SM00283">
    <property type="entry name" value="MA"/>
    <property type="match status" value="1"/>
</dbReference>
<evidence type="ECO:0000256" key="7">
    <source>
        <dbReference type="SAM" id="Phobius"/>
    </source>
</evidence>
<dbReference type="AlphaFoldDB" id="A0A9W6V8L3"/>
<evidence type="ECO:0000256" key="6">
    <source>
        <dbReference type="SAM" id="MobiDB-lite"/>
    </source>
</evidence>
<dbReference type="PROSITE" id="PS50111">
    <property type="entry name" value="CHEMOTAXIS_TRANSDUC_2"/>
    <property type="match status" value="1"/>
</dbReference>
<evidence type="ECO:0000259" key="8">
    <source>
        <dbReference type="PROSITE" id="PS50111"/>
    </source>
</evidence>